<feature type="coiled-coil region" evidence="10">
    <location>
        <begin position="116"/>
        <end position="157"/>
    </location>
</feature>
<evidence type="ECO:0000256" key="1">
    <source>
        <dbReference type="ARBA" id="ARBA00004123"/>
    </source>
</evidence>
<dbReference type="GO" id="GO:0006357">
    <property type="term" value="P:regulation of transcription by RNA polymerase II"/>
    <property type="evidence" value="ECO:0007669"/>
    <property type="project" value="TreeGrafter"/>
</dbReference>
<organism evidence="13 14">
    <name type="scientific">Rhamnella rubrinervis</name>
    <dbReference type="NCBI Taxonomy" id="2594499"/>
    <lineage>
        <taxon>Eukaryota</taxon>
        <taxon>Viridiplantae</taxon>
        <taxon>Streptophyta</taxon>
        <taxon>Embryophyta</taxon>
        <taxon>Tracheophyta</taxon>
        <taxon>Spermatophyta</taxon>
        <taxon>Magnoliopsida</taxon>
        <taxon>eudicotyledons</taxon>
        <taxon>Gunneridae</taxon>
        <taxon>Pentapetalae</taxon>
        <taxon>rosids</taxon>
        <taxon>fabids</taxon>
        <taxon>Rosales</taxon>
        <taxon>Rhamnaceae</taxon>
        <taxon>rhamnoid group</taxon>
        <taxon>Rhamneae</taxon>
        <taxon>Rhamnella</taxon>
    </lineage>
</organism>
<feature type="region of interest" description="Disordered" evidence="11">
    <location>
        <begin position="291"/>
        <end position="324"/>
    </location>
</feature>
<feature type="domain" description="HSF-type DNA-binding" evidence="12">
    <location>
        <begin position="33"/>
        <end position="57"/>
    </location>
</feature>
<dbReference type="InterPro" id="IPR000232">
    <property type="entry name" value="HSF_DNA-bd"/>
</dbReference>
<dbReference type="InterPro" id="IPR036388">
    <property type="entry name" value="WH-like_DNA-bd_sf"/>
</dbReference>
<comment type="subunit">
    <text evidence="2">Homotrimer.</text>
</comment>
<proteinExistence type="inferred from homology"/>
<dbReference type="GO" id="GO:0034605">
    <property type="term" value="P:cellular response to heat"/>
    <property type="evidence" value="ECO:0007669"/>
    <property type="project" value="TreeGrafter"/>
</dbReference>
<comment type="similarity">
    <text evidence="9">Belongs to the HSF family.</text>
</comment>
<evidence type="ECO:0000313" key="13">
    <source>
        <dbReference type="EMBL" id="KAF3432090.1"/>
    </source>
</evidence>
<keyword evidence="4" id="KW-0805">Transcription regulation</keyword>
<dbReference type="GO" id="GO:0000978">
    <property type="term" value="F:RNA polymerase II cis-regulatory region sequence-specific DNA binding"/>
    <property type="evidence" value="ECO:0007669"/>
    <property type="project" value="TreeGrafter"/>
</dbReference>
<keyword evidence="7" id="KW-0804">Transcription</keyword>
<dbReference type="PANTHER" id="PTHR10015">
    <property type="entry name" value="HEAT SHOCK TRANSCRIPTION FACTOR"/>
    <property type="match status" value="1"/>
</dbReference>
<name>A0A8K0DQL6_9ROSA</name>
<dbReference type="Gene3D" id="1.10.10.10">
    <property type="entry name" value="Winged helix-like DNA-binding domain superfamily/Winged helix DNA-binding domain"/>
    <property type="match status" value="1"/>
</dbReference>
<evidence type="ECO:0000256" key="10">
    <source>
        <dbReference type="SAM" id="Coils"/>
    </source>
</evidence>
<comment type="caution">
    <text evidence="13">The sequence shown here is derived from an EMBL/GenBank/DDBJ whole genome shotgun (WGS) entry which is preliminary data.</text>
</comment>
<dbReference type="FunFam" id="1.10.10.10:FF:000037">
    <property type="entry name" value="Heat stress transcription factor B-4"/>
    <property type="match status" value="1"/>
</dbReference>
<evidence type="ECO:0000256" key="9">
    <source>
        <dbReference type="RuleBase" id="RU004020"/>
    </source>
</evidence>
<dbReference type="OrthoDB" id="60033at2759"/>
<dbReference type="GO" id="GO:0005634">
    <property type="term" value="C:nucleus"/>
    <property type="evidence" value="ECO:0007669"/>
    <property type="project" value="UniProtKB-SubCell"/>
</dbReference>
<dbReference type="EMBL" id="VOIH02000012">
    <property type="protein sequence ID" value="KAF3432090.1"/>
    <property type="molecule type" value="Genomic_DNA"/>
</dbReference>
<evidence type="ECO:0000313" key="14">
    <source>
        <dbReference type="Proteomes" id="UP000796880"/>
    </source>
</evidence>
<accession>A0A8K0DQL6</accession>
<dbReference type="Pfam" id="PF00447">
    <property type="entry name" value="HSF_DNA-bind"/>
    <property type="match status" value="1"/>
</dbReference>
<sequence length="341" mass="39215">MVDDEATDSIISWSDNDDCFVIWDITQFSVHLLPKYFKHSNFSSFMRQLNIYGFRKVNADRWVFANDGFVRGKKYLLKNILRRKNPQSLDQRKTSAQIETPDVQCGNIDNVLWKEIENLKIDKNTLMQELVDLRKHQETAENKLLRLRDRLQGMEKNQQQLLSFLVMAMQSPGFLVQLLQPKESNWRMAEAGNMLEQSMKDDDKPVSSNGMLVRYQPPMVETSKPVCTLPSGAGITPESDSHSDEMQDFFMNSEFMKVLMDEKLCSLDSLPPFVLSDFADDGSWEQLLLASPSSENNERKNQQGKESVDDSEMEVELQDSQNFESLIKEMEISQNLGSRAG</sequence>
<comment type="subcellular location">
    <subcellularLocation>
        <location evidence="1">Nucleus</location>
    </subcellularLocation>
</comment>
<evidence type="ECO:0000256" key="7">
    <source>
        <dbReference type="ARBA" id="ARBA00023163"/>
    </source>
</evidence>
<dbReference type="GO" id="GO:0003700">
    <property type="term" value="F:DNA-binding transcription factor activity"/>
    <property type="evidence" value="ECO:0007669"/>
    <property type="project" value="InterPro"/>
</dbReference>
<feature type="compositionally biased region" description="Basic and acidic residues" evidence="11">
    <location>
        <begin position="296"/>
        <end position="308"/>
    </location>
</feature>
<protein>
    <recommendedName>
        <fullName evidence="12">HSF-type DNA-binding domain-containing protein</fullName>
    </recommendedName>
</protein>
<keyword evidence="6" id="KW-0238">DNA-binding</keyword>
<reference evidence="13" key="1">
    <citation type="submission" date="2020-03" db="EMBL/GenBank/DDBJ databases">
        <title>A high-quality chromosome-level genome assembly of a woody plant with both climbing and erect habits, Rhamnella rubrinervis.</title>
        <authorList>
            <person name="Lu Z."/>
            <person name="Yang Y."/>
            <person name="Zhu X."/>
            <person name="Sun Y."/>
        </authorList>
    </citation>
    <scope>NUCLEOTIDE SEQUENCE</scope>
    <source>
        <strain evidence="13">BYM</strain>
        <tissue evidence="13">Leaf</tissue>
    </source>
</reference>
<dbReference type="SUPFAM" id="SSF46785">
    <property type="entry name" value="Winged helix' DNA-binding domain"/>
    <property type="match status" value="1"/>
</dbReference>
<evidence type="ECO:0000256" key="8">
    <source>
        <dbReference type="ARBA" id="ARBA00023242"/>
    </source>
</evidence>
<evidence type="ECO:0000256" key="6">
    <source>
        <dbReference type="ARBA" id="ARBA00023125"/>
    </source>
</evidence>
<keyword evidence="5" id="KW-0346">Stress response</keyword>
<dbReference type="Proteomes" id="UP000796880">
    <property type="component" value="Unassembled WGS sequence"/>
</dbReference>
<evidence type="ECO:0000256" key="2">
    <source>
        <dbReference type="ARBA" id="ARBA00011233"/>
    </source>
</evidence>
<dbReference type="PROSITE" id="PS00434">
    <property type="entry name" value="HSF_DOMAIN"/>
    <property type="match status" value="1"/>
</dbReference>
<evidence type="ECO:0000256" key="5">
    <source>
        <dbReference type="ARBA" id="ARBA00023016"/>
    </source>
</evidence>
<dbReference type="InterPro" id="IPR036390">
    <property type="entry name" value="WH_DNA-bd_sf"/>
</dbReference>
<evidence type="ECO:0000256" key="4">
    <source>
        <dbReference type="ARBA" id="ARBA00023015"/>
    </source>
</evidence>
<dbReference type="PRINTS" id="PR00056">
    <property type="entry name" value="HSFDOMAIN"/>
</dbReference>
<keyword evidence="8" id="KW-0539">Nucleus</keyword>
<keyword evidence="3" id="KW-0597">Phosphoprotein</keyword>
<evidence type="ECO:0000259" key="12">
    <source>
        <dbReference type="PROSITE" id="PS00434"/>
    </source>
</evidence>
<dbReference type="AlphaFoldDB" id="A0A8K0DQL6"/>
<keyword evidence="10" id="KW-0175">Coiled coil</keyword>
<keyword evidence="14" id="KW-1185">Reference proteome</keyword>
<dbReference type="PANTHER" id="PTHR10015:SF325">
    <property type="entry name" value="HEAT STRESS TRANSCRIPTION FACTOR A-8"/>
    <property type="match status" value="1"/>
</dbReference>
<evidence type="ECO:0000256" key="3">
    <source>
        <dbReference type="ARBA" id="ARBA00022553"/>
    </source>
</evidence>
<evidence type="ECO:0000256" key="11">
    <source>
        <dbReference type="SAM" id="MobiDB-lite"/>
    </source>
</evidence>
<dbReference type="SMART" id="SM00415">
    <property type="entry name" value="HSF"/>
    <property type="match status" value="1"/>
</dbReference>
<gene>
    <name evidence="13" type="ORF">FNV43_RR26829</name>
</gene>